<sequence>MKKQFAIKPVQVLKSIAQQAAKKESINFFNFLLEDGKSPCCYDWDLTRMVATR</sequence>
<dbReference type="Proteomes" id="UP001597512">
    <property type="component" value="Unassembled WGS sequence"/>
</dbReference>
<evidence type="ECO:0000313" key="2">
    <source>
        <dbReference type="Proteomes" id="UP001597512"/>
    </source>
</evidence>
<reference evidence="2" key="1">
    <citation type="journal article" date="2019" name="Int. J. Syst. Evol. Microbiol.">
        <title>The Global Catalogue of Microorganisms (GCM) 10K type strain sequencing project: providing services to taxonomists for standard genome sequencing and annotation.</title>
        <authorList>
            <consortium name="The Broad Institute Genomics Platform"/>
            <consortium name="The Broad Institute Genome Sequencing Center for Infectious Disease"/>
            <person name="Wu L."/>
            <person name="Ma J."/>
        </authorList>
    </citation>
    <scope>NUCLEOTIDE SEQUENCE [LARGE SCALE GENOMIC DNA]</scope>
    <source>
        <strain evidence="2">KCTC 52490</strain>
    </source>
</reference>
<organism evidence="1 2">
    <name type="scientific">Spirosoma flavum</name>
    <dbReference type="NCBI Taxonomy" id="2048557"/>
    <lineage>
        <taxon>Bacteria</taxon>
        <taxon>Pseudomonadati</taxon>
        <taxon>Bacteroidota</taxon>
        <taxon>Cytophagia</taxon>
        <taxon>Cytophagales</taxon>
        <taxon>Cytophagaceae</taxon>
        <taxon>Spirosoma</taxon>
    </lineage>
</organism>
<dbReference type="EMBL" id="JBHUOM010000019">
    <property type="protein sequence ID" value="MFD2936038.1"/>
    <property type="molecule type" value="Genomic_DNA"/>
</dbReference>
<keyword evidence="2" id="KW-1185">Reference proteome</keyword>
<gene>
    <name evidence="1" type="ORF">ACFS25_19810</name>
</gene>
<evidence type="ECO:0000313" key="1">
    <source>
        <dbReference type="EMBL" id="MFD2936038.1"/>
    </source>
</evidence>
<comment type="caution">
    <text evidence="1">The sequence shown here is derived from an EMBL/GenBank/DDBJ whole genome shotgun (WGS) entry which is preliminary data.</text>
</comment>
<protein>
    <submittedName>
        <fullName evidence="1">Uncharacterized protein</fullName>
    </submittedName>
</protein>
<name>A0ABW6APE9_9BACT</name>
<proteinExistence type="predicted"/>
<accession>A0ABW6APE9</accession>
<dbReference type="RefSeq" id="WP_381504435.1">
    <property type="nucleotide sequence ID" value="NZ_JBHUOM010000019.1"/>
</dbReference>